<dbReference type="OrthoDB" id="9780310at2"/>
<dbReference type="InterPro" id="IPR002763">
    <property type="entry name" value="DUF72"/>
</dbReference>
<dbReference type="EMBL" id="VNFH01000003">
    <property type="protein sequence ID" value="TVU71908.1"/>
    <property type="molecule type" value="Genomic_DNA"/>
</dbReference>
<keyword evidence="2" id="KW-1185">Reference proteome</keyword>
<dbReference type="RefSeq" id="WP_084488048.1">
    <property type="nucleotide sequence ID" value="NZ_CAWOWR010000087.1"/>
</dbReference>
<reference evidence="1 2" key="1">
    <citation type="submission" date="2019-07" db="EMBL/GenBank/DDBJ databases">
        <title>Diversity of Bacteria from Kongsfjorden, Arctic.</title>
        <authorList>
            <person name="Yu Y."/>
        </authorList>
    </citation>
    <scope>NUCLEOTIDE SEQUENCE [LARGE SCALE GENOMIC DNA]</scope>
    <source>
        <strain evidence="1 2">SM1923</strain>
    </source>
</reference>
<dbReference type="InterPro" id="IPR036520">
    <property type="entry name" value="UPF0759_sf"/>
</dbReference>
<dbReference type="Pfam" id="PF01904">
    <property type="entry name" value="DUF72"/>
    <property type="match status" value="1"/>
</dbReference>
<dbReference type="PANTHER" id="PTHR30348">
    <property type="entry name" value="UNCHARACTERIZED PROTEIN YECE"/>
    <property type="match status" value="1"/>
</dbReference>
<dbReference type="Proteomes" id="UP000319941">
    <property type="component" value="Unassembled WGS sequence"/>
</dbReference>
<protein>
    <submittedName>
        <fullName evidence="1">DUF72 domain-containing protein</fullName>
    </submittedName>
</protein>
<dbReference type="PANTHER" id="PTHR30348:SF9">
    <property type="entry name" value="UPF0759 PROTEIN YECE"/>
    <property type="match status" value="1"/>
</dbReference>
<evidence type="ECO:0000313" key="1">
    <source>
        <dbReference type="EMBL" id="TVU71908.1"/>
    </source>
</evidence>
<dbReference type="Gene3D" id="3.20.20.410">
    <property type="entry name" value="Protein of unknown function UPF0759"/>
    <property type="match status" value="1"/>
</dbReference>
<proteinExistence type="predicted"/>
<accession>A0A558HS47</accession>
<dbReference type="SUPFAM" id="SSF117396">
    <property type="entry name" value="TM1631-like"/>
    <property type="match status" value="1"/>
</dbReference>
<dbReference type="STRING" id="553385.GCA_000591415_01853"/>
<organism evidence="1 2">
    <name type="scientific">Cobetia crustatorum</name>
    <dbReference type="NCBI Taxonomy" id="553385"/>
    <lineage>
        <taxon>Bacteria</taxon>
        <taxon>Pseudomonadati</taxon>
        <taxon>Pseudomonadota</taxon>
        <taxon>Gammaproteobacteria</taxon>
        <taxon>Oceanospirillales</taxon>
        <taxon>Halomonadaceae</taxon>
        <taxon>Cobetia</taxon>
    </lineage>
</organism>
<evidence type="ECO:0000313" key="2">
    <source>
        <dbReference type="Proteomes" id="UP000319941"/>
    </source>
</evidence>
<sequence length="302" mass="34024">MHHKRAVISPNAPTVDTEFGELHLGLAMWANDDWRGSLLPGSGPREHLADYAQVFDCVEGNTSFYAQPTAEAIASWARQAPAGFRFCFKLPGRLTHELRMVGIEDELAAFLERIAPLKGRLGPIMVQLPRDLGGEVLPRLEQFFVHVQAEGFEWAVEPRDPIFFAKGEVERQLNRLLISHGVDRVMLDVRPLFSGPNTIHPGLAVARSEKPHRPLHVFSSARQPIVRFIGHYDEATNLRLFVPWIERLFLWIKQGKSPFLFVHTPDNKAAPALARLLANQVHSRLGWRPIGEFPGECQGSLF</sequence>
<gene>
    <name evidence="1" type="ORF">FQP86_05105</name>
</gene>
<name>A0A558HS47_9GAMM</name>
<comment type="caution">
    <text evidence="1">The sequence shown here is derived from an EMBL/GenBank/DDBJ whole genome shotgun (WGS) entry which is preliminary data.</text>
</comment>
<dbReference type="AlphaFoldDB" id="A0A558HS47"/>